<feature type="compositionally biased region" description="Low complexity" evidence="1">
    <location>
        <begin position="636"/>
        <end position="645"/>
    </location>
</feature>
<evidence type="ECO:0000256" key="2">
    <source>
        <dbReference type="SAM" id="SignalP"/>
    </source>
</evidence>
<feature type="region of interest" description="Disordered" evidence="1">
    <location>
        <begin position="635"/>
        <end position="665"/>
    </location>
</feature>
<evidence type="ECO:0000313" key="4">
    <source>
        <dbReference type="Proteomes" id="UP000269721"/>
    </source>
</evidence>
<feature type="region of interest" description="Disordered" evidence="1">
    <location>
        <begin position="537"/>
        <end position="559"/>
    </location>
</feature>
<dbReference type="EMBL" id="KZ998979">
    <property type="protein sequence ID" value="RKO85541.1"/>
    <property type="molecule type" value="Genomic_DNA"/>
</dbReference>
<feature type="compositionally biased region" description="Pro residues" evidence="1">
    <location>
        <begin position="646"/>
        <end position="657"/>
    </location>
</feature>
<reference evidence="4" key="1">
    <citation type="journal article" date="2018" name="Nat. Microbiol.">
        <title>Leveraging single-cell genomics to expand the fungal tree of life.</title>
        <authorList>
            <person name="Ahrendt S.R."/>
            <person name="Quandt C.A."/>
            <person name="Ciobanu D."/>
            <person name="Clum A."/>
            <person name="Salamov A."/>
            <person name="Andreopoulos B."/>
            <person name="Cheng J.F."/>
            <person name="Woyke T."/>
            <person name="Pelin A."/>
            <person name="Henrissat B."/>
            <person name="Reynolds N.K."/>
            <person name="Benny G.L."/>
            <person name="Smith M.E."/>
            <person name="James T.Y."/>
            <person name="Grigoriev I.V."/>
        </authorList>
    </citation>
    <scope>NUCLEOTIDE SEQUENCE [LARGE SCALE GENOMIC DNA]</scope>
</reference>
<feature type="compositionally biased region" description="Polar residues" evidence="1">
    <location>
        <begin position="286"/>
        <end position="300"/>
    </location>
</feature>
<accession>A0A4P9W089</accession>
<feature type="region of interest" description="Disordered" evidence="1">
    <location>
        <begin position="95"/>
        <end position="123"/>
    </location>
</feature>
<organism evidence="3 4">
    <name type="scientific">Blyttiomyces helicus</name>
    <dbReference type="NCBI Taxonomy" id="388810"/>
    <lineage>
        <taxon>Eukaryota</taxon>
        <taxon>Fungi</taxon>
        <taxon>Fungi incertae sedis</taxon>
        <taxon>Chytridiomycota</taxon>
        <taxon>Chytridiomycota incertae sedis</taxon>
        <taxon>Chytridiomycetes</taxon>
        <taxon>Chytridiomycetes incertae sedis</taxon>
        <taxon>Blyttiomyces</taxon>
    </lineage>
</organism>
<sequence length="752" mass="80721">MRVVCVLLGSLLARATFWPSADIRELSPLSSHMLITRPTESVALEDFVLDRCEKSTHMAILAYLNDMRGTPNSASFRLCQRVFYKCQALVFEDTPNSPTGSNSGDDDSPASTSESIANPAPASTPRAFSFLRAGRVRENTRPAVIGIGAIAAAFASPLLVEASRNMVIAQGRRWRTFAVEPGENAATSETSGAIEPGGAVGTDPRRSDSARDSITAPGTPEGGRSRRHSLESGRSTPAGSLSPSATALNSLKLLARIPTGSPSLEDLSRGSAFSFTRYVAKTSTQFSLHHPSASLSTSTLERGASDPLDPGGPASAPESIDPPHRPKSPHPPRSQRHLISSHYFHSELQFVMTLVEISDRLRSVPKEARQSTLVAELTLLNHNLPADVCIPLWCLACKERPWHHRIVRISPGDAVVLNSADRVPYLITVEVVENEAISSTVVRSQSADMLAEELVESPTDAAEDQKDSPAHVVVPELGSPQEGSALLDSKGGTEDAPESSEASHEKPDRQVADASSAEYHRIVLDRRSSLAVALKSPTGATGVTSPLGGTDTLDPTSPRPTITIPASVTASQILASRADEFAERMRTAAVMLAQLYQQQQRELVALGSAAPQPPQLPLHRLPIVVGAGGLPPYARSTPSVASSSTPPSPAGSAPPSPSLAARDRRKYQKLRTDFEEIRNRLIKEMMALEEMRVEALAEAQRERRRELAVAVTRGDEVLPEGEERTLQDACWTKDKEDPSGYGALEGNLEKDV</sequence>
<feature type="region of interest" description="Disordered" evidence="1">
    <location>
        <begin position="182"/>
        <end position="244"/>
    </location>
</feature>
<name>A0A4P9W089_9FUNG</name>
<feature type="compositionally biased region" description="Polar residues" evidence="1">
    <location>
        <begin position="95"/>
        <end position="116"/>
    </location>
</feature>
<protein>
    <submittedName>
        <fullName evidence="3">Uncharacterized protein</fullName>
    </submittedName>
</protein>
<evidence type="ECO:0000256" key="1">
    <source>
        <dbReference type="SAM" id="MobiDB-lite"/>
    </source>
</evidence>
<keyword evidence="2" id="KW-0732">Signal</keyword>
<feature type="region of interest" description="Disordered" evidence="1">
    <location>
        <begin position="286"/>
        <end position="336"/>
    </location>
</feature>
<feature type="compositionally biased region" description="Basic residues" evidence="1">
    <location>
        <begin position="325"/>
        <end position="336"/>
    </location>
</feature>
<feature type="signal peptide" evidence="2">
    <location>
        <begin position="1"/>
        <end position="15"/>
    </location>
</feature>
<proteinExistence type="predicted"/>
<feature type="compositionally biased region" description="Basic and acidic residues" evidence="1">
    <location>
        <begin position="501"/>
        <end position="511"/>
    </location>
</feature>
<feature type="region of interest" description="Disordered" evidence="1">
    <location>
        <begin position="719"/>
        <end position="752"/>
    </location>
</feature>
<evidence type="ECO:0000313" key="3">
    <source>
        <dbReference type="EMBL" id="RKO85541.1"/>
    </source>
</evidence>
<feature type="chain" id="PRO_5020907660" evidence="2">
    <location>
        <begin position="16"/>
        <end position="752"/>
    </location>
</feature>
<feature type="compositionally biased region" description="Polar residues" evidence="1">
    <location>
        <begin position="232"/>
        <end position="244"/>
    </location>
</feature>
<dbReference type="AlphaFoldDB" id="A0A4P9W089"/>
<gene>
    <name evidence="3" type="ORF">BDK51DRAFT_27274</name>
</gene>
<feature type="region of interest" description="Disordered" evidence="1">
    <location>
        <begin position="455"/>
        <end position="515"/>
    </location>
</feature>
<dbReference type="Proteomes" id="UP000269721">
    <property type="component" value="Unassembled WGS sequence"/>
</dbReference>
<dbReference type="OrthoDB" id="10264149at2759"/>
<keyword evidence="4" id="KW-1185">Reference proteome</keyword>
<feature type="compositionally biased region" description="Basic and acidic residues" evidence="1">
    <location>
        <begin position="719"/>
        <end position="738"/>
    </location>
</feature>